<dbReference type="PANTHER" id="PTHR30244:SF34">
    <property type="entry name" value="DTDP-4-AMINO-4,6-DIDEOXYGALACTOSE TRANSAMINASE"/>
    <property type="match status" value="1"/>
</dbReference>
<protein>
    <recommendedName>
        <fullName evidence="2">DegT/DnrJ/EryC1/StrS aminotransferase family protein</fullName>
    </recommendedName>
</protein>
<dbReference type="InterPro" id="IPR015424">
    <property type="entry name" value="PyrdxlP-dep_Trfase"/>
</dbReference>
<dbReference type="SUPFAM" id="SSF53383">
    <property type="entry name" value="PLP-dependent transferases"/>
    <property type="match status" value="1"/>
</dbReference>
<organism evidence="1">
    <name type="scientific">viral metagenome</name>
    <dbReference type="NCBI Taxonomy" id="1070528"/>
    <lineage>
        <taxon>unclassified sequences</taxon>
        <taxon>metagenomes</taxon>
        <taxon>organismal metagenomes</taxon>
    </lineage>
</organism>
<evidence type="ECO:0008006" key="2">
    <source>
        <dbReference type="Google" id="ProtNLM"/>
    </source>
</evidence>
<dbReference type="PIRSF" id="PIRSF000390">
    <property type="entry name" value="PLP_StrS"/>
    <property type="match status" value="1"/>
</dbReference>
<name>A0A6C0IV56_9ZZZZ</name>
<dbReference type="CDD" id="cd00616">
    <property type="entry name" value="AHBA_syn"/>
    <property type="match status" value="1"/>
</dbReference>
<dbReference type="GO" id="GO:0030170">
    <property type="term" value="F:pyridoxal phosphate binding"/>
    <property type="evidence" value="ECO:0007669"/>
    <property type="project" value="TreeGrafter"/>
</dbReference>
<dbReference type="InterPro" id="IPR015422">
    <property type="entry name" value="PyrdxlP-dep_Trfase_small"/>
</dbReference>
<dbReference type="Gene3D" id="3.40.640.10">
    <property type="entry name" value="Type I PLP-dependent aspartate aminotransferase-like (Major domain)"/>
    <property type="match status" value="1"/>
</dbReference>
<dbReference type="InterPro" id="IPR000653">
    <property type="entry name" value="DegT/StrS_aminotransferase"/>
</dbReference>
<dbReference type="PANTHER" id="PTHR30244">
    <property type="entry name" value="TRANSAMINASE"/>
    <property type="match status" value="1"/>
</dbReference>
<proteinExistence type="predicted"/>
<sequence length="383" mass="43484">MWPQMNDMMIEKVSDVLKSGKLNQWNNNSVKEFETKFADYIKCNYAVAVFNGTVALELCIKTLGLKEGDEVIVTPRTFIASASCCAYYGIKPVFVDVDINSQNITLETIKGGITEKTKAVILVHLAGWPCDLEEICNYCREKGIYIIEDCAQAHGAKYKGKSVGSWGDINAWSFCQDKIITTGGEGGMVTTNCPHLFRKAWSIKDHGKDYDTVFNKQHPPGFRWLHKNIGTNWRMLPIQAVIGIEALDLLDSWVEHRRTIANIYNEGLKDIDTSCNIRLTLPNSDIYHSYYKYYFFIESEKFKISRDEIIQEINKNNIVATVGSCSEIYIEKALDKFKPKEELSNTKILFTTGIMLLCDPTISIQTAEKDILLVKDIITKYSI</sequence>
<accession>A0A6C0IV56</accession>
<dbReference type="GO" id="GO:0008483">
    <property type="term" value="F:transaminase activity"/>
    <property type="evidence" value="ECO:0007669"/>
    <property type="project" value="TreeGrafter"/>
</dbReference>
<dbReference type="InterPro" id="IPR015421">
    <property type="entry name" value="PyrdxlP-dep_Trfase_major"/>
</dbReference>
<dbReference type="EMBL" id="MN740257">
    <property type="protein sequence ID" value="QHT96430.1"/>
    <property type="molecule type" value="Genomic_DNA"/>
</dbReference>
<evidence type="ECO:0000313" key="1">
    <source>
        <dbReference type="EMBL" id="QHT96430.1"/>
    </source>
</evidence>
<dbReference type="AlphaFoldDB" id="A0A6C0IV56"/>
<dbReference type="Pfam" id="PF01041">
    <property type="entry name" value="DegT_DnrJ_EryC1"/>
    <property type="match status" value="1"/>
</dbReference>
<dbReference type="Gene3D" id="3.90.1150.10">
    <property type="entry name" value="Aspartate Aminotransferase, domain 1"/>
    <property type="match status" value="1"/>
</dbReference>
<dbReference type="GO" id="GO:0000271">
    <property type="term" value="P:polysaccharide biosynthetic process"/>
    <property type="evidence" value="ECO:0007669"/>
    <property type="project" value="TreeGrafter"/>
</dbReference>
<reference evidence="1" key="1">
    <citation type="journal article" date="2020" name="Nature">
        <title>Giant virus diversity and host interactions through global metagenomics.</title>
        <authorList>
            <person name="Schulz F."/>
            <person name="Roux S."/>
            <person name="Paez-Espino D."/>
            <person name="Jungbluth S."/>
            <person name="Walsh D.A."/>
            <person name="Denef V.J."/>
            <person name="McMahon K.D."/>
            <person name="Konstantinidis K.T."/>
            <person name="Eloe-Fadrosh E.A."/>
            <person name="Kyrpides N.C."/>
            <person name="Woyke T."/>
        </authorList>
    </citation>
    <scope>NUCLEOTIDE SEQUENCE</scope>
    <source>
        <strain evidence="1">GVMAG-M-3300024302-11</strain>
    </source>
</reference>